<dbReference type="Proteomes" id="UP000288127">
    <property type="component" value="Unassembled WGS sequence"/>
</dbReference>
<reference evidence="2" key="1">
    <citation type="journal article" date="2018" name="Front. Microbiol.">
        <title>Genome-Based Analysis Reveals the Taxonomy and Diversity of the Family Idiomarinaceae.</title>
        <authorList>
            <person name="Liu Y."/>
            <person name="Lai Q."/>
            <person name="Shao Z."/>
        </authorList>
    </citation>
    <scope>NUCLEOTIDE SEQUENCE [LARGE SCALE GENOMIC DNA]</scope>
    <source>
        <strain evidence="2">PIM1</strain>
    </source>
</reference>
<dbReference type="InterPro" id="IPR003615">
    <property type="entry name" value="HNH_nuc"/>
</dbReference>
<sequence>MNRNSAVDYIYNYRSLIQGKRFTRTTNAEATRYYLEMILKEDGRDKLLNALSSLRQHIDYYETVGNANVVKRKKIYEEFSRLAQVSTNDDYIFPDEVDESKELREGKVRSVYVNIYERNPVARAQCIEHYGCYCFICGFDFLSAYGEIGRDFIHVHHELELSSIGEEYVIDPVRDLKPVCPNCHAMIHRRKPAFGVDEVKERLAKS</sequence>
<comment type="caution">
    <text evidence="1">The sequence shown here is derived from an EMBL/GenBank/DDBJ whole genome shotgun (WGS) entry which is preliminary data.</text>
</comment>
<keyword evidence="1" id="KW-0255">Endonuclease</keyword>
<protein>
    <submittedName>
        <fullName evidence="1">HNH endonuclease</fullName>
    </submittedName>
</protein>
<organism evidence="1 2">
    <name type="scientific">Pseudidiomarina marina</name>
    <dbReference type="NCBI Taxonomy" id="502366"/>
    <lineage>
        <taxon>Bacteria</taxon>
        <taxon>Pseudomonadati</taxon>
        <taxon>Pseudomonadota</taxon>
        <taxon>Gammaproteobacteria</taxon>
        <taxon>Alteromonadales</taxon>
        <taxon>Idiomarinaceae</taxon>
        <taxon>Pseudidiomarina</taxon>
    </lineage>
</organism>
<dbReference type="EMBL" id="PIPZ01000005">
    <property type="protein sequence ID" value="RUO58635.1"/>
    <property type="molecule type" value="Genomic_DNA"/>
</dbReference>
<keyword evidence="1" id="KW-0378">Hydrolase</keyword>
<gene>
    <name evidence="1" type="ORF">CWI76_10955</name>
</gene>
<keyword evidence="1" id="KW-0540">Nuclease</keyword>
<evidence type="ECO:0000313" key="2">
    <source>
        <dbReference type="Proteomes" id="UP000288127"/>
    </source>
</evidence>
<dbReference type="GO" id="GO:0004519">
    <property type="term" value="F:endonuclease activity"/>
    <property type="evidence" value="ECO:0007669"/>
    <property type="project" value="UniProtKB-KW"/>
</dbReference>
<keyword evidence="2" id="KW-1185">Reference proteome</keyword>
<dbReference type="CDD" id="cd00085">
    <property type="entry name" value="HNHc"/>
    <property type="match status" value="1"/>
</dbReference>
<dbReference type="AlphaFoldDB" id="A0A432YCA0"/>
<dbReference type="OrthoDB" id="9802640at2"/>
<accession>A0A432YCA0</accession>
<proteinExistence type="predicted"/>
<dbReference type="RefSeq" id="WP_126760396.1">
    <property type="nucleotide sequence ID" value="NZ_PIPZ01000005.1"/>
</dbReference>
<name>A0A432YCA0_9GAMM</name>
<evidence type="ECO:0000313" key="1">
    <source>
        <dbReference type="EMBL" id="RUO58635.1"/>
    </source>
</evidence>